<dbReference type="InterPro" id="IPR000086">
    <property type="entry name" value="NUDIX_hydrolase_dom"/>
</dbReference>
<dbReference type="PROSITE" id="PS00893">
    <property type="entry name" value="NUDIX_BOX"/>
    <property type="match status" value="1"/>
</dbReference>
<dbReference type="InterPro" id="IPR015797">
    <property type="entry name" value="NUDIX_hydrolase-like_dom_sf"/>
</dbReference>
<dbReference type="GO" id="GO:0006754">
    <property type="term" value="P:ATP biosynthetic process"/>
    <property type="evidence" value="ECO:0007669"/>
    <property type="project" value="TreeGrafter"/>
</dbReference>
<reference evidence="3" key="1">
    <citation type="journal article" date="2020" name="Nature">
        <title>Giant virus diversity and host interactions through global metagenomics.</title>
        <authorList>
            <person name="Schulz F."/>
            <person name="Roux S."/>
            <person name="Paez-Espino D."/>
            <person name="Jungbluth S."/>
            <person name="Walsh D.A."/>
            <person name="Denef V.J."/>
            <person name="McMahon K.D."/>
            <person name="Konstantinidis K.T."/>
            <person name="Eloe-Fadrosh E.A."/>
            <person name="Kyrpides N.C."/>
            <person name="Woyke T."/>
        </authorList>
    </citation>
    <scope>NUCLEOTIDE SEQUENCE</scope>
    <source>
        <strain evidence="3">GVMAG-S-1029409-49</strain>
    </source>
</reference>
<protein>
    <recommendedName>
        <fullName evidence="2">Nudix hydrolase domain-containing protein</fullName>
    </recommendedName>
</protein>
<dbReference type="GO" id="GO:0004081">
    <property type="term" value="F:bis(5'-nucleosyl)-tetraphosphatase (asymmetrical) activity"/>
    <property type="evidence" value="ECO:0007669"/>
    <property type="project" value="TreeGrafter"/>
</dbReference>
<dbReference type="AlphaFoldDB" id="A0A6C0M184"/>
<evidence type="ECO:0000259" key="2">
    <source>
        <dbReference type="PROSITE" id="PS51462"/>
    </source>
</evidence>
<name>A0A6C0M184_9ZZZZ</name>
<dbReference type="InterPro" id="IPR020084">
    <property type="entry name" value="NUDIX_hydrolase_CS"/>
</dbReference>
<keyword evidence="1" id="KW-0378">Hydrolase</keyword>
<accession>A0A6C0M184</accession>
<dbReference type="PANTHER" id="PTHR21340:SF0">
    <property type="entry name" value="BIS(5'-NUCLEOSYL)-TETRAPHOSPHATASE [ASYMMETRICAL]"/>
    <property type="match status" value="1"/>
</dbReference>
<proteinExistence type="predicted"/>
<dbReference type="PANTHER" id="PTHR21340">
    <property type="entry name" value="DIADENOSINE 5,5-P1,P4-TETRAPHOSPHATE PYROPHOSPHOHYDROLASE MUTT"/>
    <property type="match status" value="1"/>
</dbReference>
<dbReference type="Pfam" id="PF00293">
    <property type="entry name" value="NUDIX"/>
    <property type="match status" value="1"/>
</dbReference>
<dbReference type="InterPro" id="IPR051325">
    <property type="entry name" value="Nudix_hydrolase_domain"/>
</dbReference>
<dbReference type="GO" id="GO:0006167">
    <property type="term" value="P:AMP biosynthetic process"/>
    <property type="evidence" value="ECO:0007669"/>
    <property type="project" value="TreeGrafter"/>
</dbReference>
<dbReference type="SUPFAM" id="SSF55811">
    <property type="entry name" value="Nudix"/>
    <property type="match status" value="1"/>
</dbReference>
<organism evidence="3">
    <name type="scientific">viral metagenome</name>
    <dbReference type="NCBI Taxonomy" id="1070528"/>
    <lineage>
        <taxon>unclassified sequences</taxon>
        <taxon>metagenomes</taxon>
        <taxon>organismal metagenomes</taxon>
    </lineage>
</organism>
<dbReference type="Gene3D" id="3.90.79.10">
    <property type="entry name" value="Nucleoside Triphosphate Pyrophosphohydrolase"/>
    <property type="match status" value="1"/>
</dbReference>
<feature type="domain" description="Nudix hydrolase" evidence="2">
    <location>
        <begin position="15"/>
        <end position="246"/>
    </location>
</feature>
<evidence type="ECO:0000256" key="1">
    <source>
        <dbReference type="ARBA" id="ARBA00022801"/>
    </source>
</evidence>
<evidence type="ECO:0000313" key="3">
    <source>
        <dbReference type="EMBL" id="QHU35584.1"/>
    </source>
</evidence>
<dbReference type="EMBL" id="MN740609">
    <property type="protein sequence ID" value="QHU35584.1"/>
    <property type="molecule type" value="Genomic_DNA"/>
</dbReference>
<dbReference type="PROSITE" id="PS51462">
    <property type="entry name" value="NUDIX"/>
    <property type="match status" value="1"/>
</dbReference>
<sequence>MLRSCIASYGLIVHSYKPPVGGSFVDSEPYFLLAKRRDTMEYSDYIKGMYSDADLEKLVSLMSDEERTRIRTHNFVNLWNDMCVTTLEENCMSSIVRSIYQRARDKFESSKNIVLSLIASSKSSTIEPQWGFPKGRRSRYEDNFTTAMREFEEETNIDLWGEGMRMWNFPPFIEIFYGTCGKYYSSKYYIAELPYPVNPNLIELPNNIRKLTVSNEVSEVVWLHLNEACELLCERRSNMLRSVNATIKRVNSMAI</sequence>